<dbReference type="AlphaFoldDB" id="A0AAN6JSF1"/>
<accession>A0AAN6JSF1</accession>
<feature type="compositionally biased region" description="Polar residues" evidence="10">
    <location>
        <begin position="1"/>
        <end position="12"/>
    </location>
</feature>
<keyword evidence="14" id="KW-1185">Reference proteome</keyword>
<feature type="transmembrane region" description="Helical" evidence="11">
    <location>
        <begin position="287"/>
        <end position="306"/>
    </location>
</feature>
<keyword evidence="7 13" id="KW-0560">Oxidoreductase</keyword>
<evidence type="ECO:0000256" key="11">
    <source>
        <dbReference type="SAM" id="Phobius"/>
    </source>
</evidence>
<protein>
    <submittedName>
        <fullName evidence="13">3-oxo-5a-steroid 4- dehydrogenase</fullName>
        <ecNumber evidence="13">1.3.1.93</ecNumber>
    </submittedName>
</protein>
<sequence>MSAPFTLTIQKRSSSAKGGPAPAKPATSSKFPLQLTFSSASPTLGELKAQIHSKFSKLHPSRQRITTSSETTRKPLNGDDRTTLTELGVTSGDTLEVKDLGPQISWQTVFVIEYFGPLAIHPLFYLFSHYIHRSAPFEPSLVQTAAVSLVFLHYLKREFETLFVHRFSNGTMPFTNVFKNSFHYWVLGGVFISYFLYSPAYSRSAIAKISDTSLLAPLKNPNYVYAWVAVWAVAELGNLYTHLQLAWLRPKGSRVRKIPYGGAFALVSCPNYLYEIIGWLAFSALTLSPAALIFALIGAAQMGAWADKKHRAYRKEFKDYPRSRKRLVPFVW</sequence>
<evidence type="ECO:0000313" key="14">
    <source>
        <dbReference type="Proteomes" id="UP001176517"/>
    </source>
</evidence>
<feature type="domain" description="3-oxo-5-alpha-steroid 4-dehydrogenase C-terminal" evidence="12">
    <location>
        <begin position="171"/>
        <end position="332"/>
    </location>
</feature>
<dbReference type="GO" id="GO:0005789">
    <property type="term" value="C:endoplasmic reticulum membrane"/>
    <property type="evidence" value="ECO:0007669"/>
    <property type="project" value="UniProtKB-SubCell"/>
</dbReference>
<comment type="subcellular location">
    <subcellularLocation>
        <location evidence="1">Endoplasmic reticulum membrane</location>
        <topology evidence="1">Multi-pass membrane protein</topology>
    </subcellularLocation>
</comment>
<evidence type="ECO:0000256" key="2">
    <source>
        <dbReference type="ARBA" id="ARBA00007742"/>
    </source>
</evidence>
<keyword evidence="8" id="KW-0443">Lipid metabolism</keyword>
<evidence type="ECO:0000313" key="13">
    <source>
        <dbReference type="EMBL" id="KAK0547592.1"/>
    </source>
</evidence>
<keyword evidence="4 11" id="KW-0812">Transmembrane</keyword>
<dbReference type="EMBL" id="JAPDMZ010000157">
    <property type="protein sequence ID" value="KAK0547592.1"/>
    <property type="molecule type" value="Genomic_DNA"/>
</dbReference>
<proteinExistence type="inferred from homology"/>
<evidence type="ECO:0000256" key="3">
    <source>
        <dbReference type="ARBA" id="ARBA00022516"/>
    </source>
</evidence>
<dbReference type="EC" id="1.3.1.93" evidence="13"/>
<feature type="transmembrane region" description="Helical" evidence="11">
    <location>
        <begin position="182"/>
        <end position="202"/>
    </location>
</feature>
<evidence type="ECO:0000256" key="4">
    <source>
        <dbReference type="ARBA" id="ARBA00022692"/>
    </source>
</evidence>
<dbReference type="Gene3D" id="3.10.20.90">
    <property type="entry name" value="Phosphatidylinositol 3-kinase Catalytic Subunit, Chain A, domain 1"/>
    <property type="match status" value="1"/>
</dbReference>
<comment type="similarity">
    <text evidence="2">Belongs to the steroid 5-alpha reductase family.</text>
</comment>
<evidence type="ECO:0000256" key="10">
    <source>
        <dbReference type="SAM" id="MobiDB-lite"/>
    </source>
</evidence>
<evidence type="ECO:0000256" key="6">
    <source>
        <dbReference type="ARBA" id="ARBA00022989"/>
    </source>
</evidence>
<organism evidence="13 14">
    <name type="scientific">Tilletia horrida</name>
    <dbReference type="NCBI Taxonomy" id="155126"/>
    <lineage>
        <taxon>Eukaryota</taxon>
        <taxon>Fungi</taxon>
        <taxon>Dikarya</taxon>
        <taxon>Basidiomycota</taxon>
        <taxon>Ustilaginomycotina</taxon>
        <taxon>Exobasidiomycetes</taxon>
        <taxon>Tilletiales</taxon>
        <taxon>Tilletiaceae</taxon>
        <taxon>Tilletia</taxon>
    </lineage>
</organism>
<dbReference type="GO" id="GO:0042761">
    <property type="term" value="P:very long-chain fatty acid biosynthetic process"/>
    <property type="evidence" value="ECO:0007669"/>
    <property type="project" value="TreeGrafter"/>
</dbReference>
<dbReference type="InterPro" id="IPR001104">
    <property type="entry name" value="3-oxo-5_a-steroid_4-DH_C"/>
</dbReference>
<dbReference type="SUPFAM" id="SSF54236">
    <property type="entry name" value="Ubiquitin-like"/>
    <property type="match status" value="1"/>
</dbReference>
<dbReference type="Proteomes" id="UP001176517">
    <property type="component" value="Unassembled WGS sequence"/>
</dbReference>
<dbReference type="PANTHER" id="PTHR10556">
    <property type="entry name" value="3-OXO-5-ALPHA-STEROID 4-DEHYDROGENASE"/>
    <property type="match status" value="1"/>
</dbReference>
<feature type="compositionally biased region" description="Low complexity" evidence="10">
    <location>
        <begin position="13"/>
        <end position="29"/>
    </location>
</feature>
<dbReference type="PANTHER" id="PTHR10556:SF28">
    <property type="entry name" value="VERY-LONG-CHAIN ENOYL-COA REDUCTASE"/>
    <property type="match status" value="1"/>
</dbReference>
<evidence type="ECO:0000256" key="9">
    <source>
        <dbReference type="ARBA" id="ARBA00023136"/>
    </source>
</evidence>
<keyword evidence="5" id="KW-0521">NADP</keyword>
<evidence type="ECO:0000256" key="8">
    <source>
        <dbReference type="ARBA" id="ARBA00023098"/>
    </source>
</evidence>
<evidence type="ECO:0000256" key="5">
    <source>
        <dbReference type="ARBA" id="ARBA00022857"/>
    </source>
</evidence>
<gene>
    <name evidence="13" type="primary">TSC13</name>
    <name evidence="13" type="ORF">OC846_004786</name>
</gene>
<dbReference type="GO" id="GO:0102758">
    <property type="term" value="F:very-long-chain enoyl-CoA reductase activity"/>
    <property type="evidence" value="ECO:0007669"/>
    <property type="project" value="UniProtKB-EC"/>
</dbReference>
<reference evidence="13" key="1">
    <citation type="journal article" date="2023" name="PhytoFront">
        <title>Draft Genome Resources of Seven Strains of Tilletia horrida, Causal Agent of Kernel Smut of Rice.</title>
        <authorList>
            <person name="Khanal S."/>
            <person name="Antony Babu S."/>
            <person name="Zhou X.G."/>
        </authorList>
    </citation>
    <scope>NUCLEOTIDE SEQUENCE</scope>
    <source>
        <strain evidence="13">TX6</strain>
    </source>
</reference>
<dbReference type="Pfam" id="PF02544">
    <property type="entry name" value="Steroid_dh"/>
    <property type="match status" value="1"/>
</dbReference>
<dbReference type="Gene3D" id="1.20.120.1630">
    <property type="match status" value="1"/>
</dbReference>
<dbReference type="CDD" id="cd01801">
    <property type="entry name" value="Ubl_TECR_like"/>
    <property type="match status" value="1"/>
</dbReference>
<keyword evidence="9 11" id="KW-0472">Membrane</keyword>
<name>A0AAN6JSF1_9BASI</name>
<keyword evidence="3" id="KW-0444">Lipid biosynthesis</keyword>
<dbReference type="InterPro" id="IPR029071">
    <property type="entry name" value="Ubiquitin-like_domsf"/>
</dbReference>
<evidence type="ECO:0000256" key="1">
    <source>
        <dbReference type="ARBA" id="ARBA00004477"/>
    </source>
</evidence>
<dbReference type="PROSITE" id="PS50244">
    <property type="entry name" value="S5A_REDUCTASE"/>
    <property type="match status" value="1"/>
</dbReference>
<evidence type="ECO:0000256" key="7">
    <source>
        <dbReference type="ARBA" id="ARBA00023002"/>
    </source>
</evidence>
<comment type="caution">
    <text evidence="13">The sequence shown here is derived from an EMBL/GenBank/DDBJ whole genome shotgun (WGS) entry which is preliminary data.</text>
</comment>
<dbReference type="InterPro" id="IPR039357">
    <property type="entry name" value="SRD5A/TECR"/>
</dbReference>
<evidence type="ECO:0000259" key="12">
    <source>
        <dbReference type="Pfam" id="PF02544"/>
    </source>
</evidence>
<feature type="transmembrane region" description="Helical" evidence="11">
    <location>
        <begin position="260"/>
        <end position="281"/>
    </location>
</feature>
<feature type="region of interest" description="Disordered" evidence="10">
    <location>
        <begin position="1"/>
        <end position="29"/>
    </location>
</feature>
<keyword evidence="6 11" id="KW-1133">Transmembrane helix</keyword>
<feature type="transmembrane region" description="Helical" evidence="11">
    <location>
        <begin position="222"/>
        <end position="240"/>
    </location>
</feature>